<evidence type="ECO:0000256" key="1">
    <source>
        <dbReference type="SAM" id="SignalP"/>
    </source>
</evidence>
<dbReference type="Proteomes" id="UP000029392">
    <property type="component" value="Unassembled WGS sequence"/>
</dbReference>
<evidence type="ECO:0000313" key="4">
    <source>
        <dbReference type="Proteomes" id="UP000029392"/>
    </source>
</evidence>
<feature type="signal peptide" evidence="1">
    <location>
        <begin position="1"/>
        <end position="21"/>
    </location>
</feature>
<dbReference type="SUPFAM" id="SSF89946">
    <property type="entry name" value="Hypothetical protein VC0424"/>
    <property type="match status" value="1"/>
</dbReference>
<feature type="chain" id="PRO_5001871026" description="Regulator of ribonuclease activity B domain-containing protein" evidence="1">
    <location>
        <begin position="22"/>
        <end position="129"/>
    </location>
</feature>
<gene>
    <name evidence="3" type="ORF">N790_06850</name>
</gene>
<feature type="domain" description="Regulator of ribonuclease activity B" evidence="2">
    <location>
        <begin position="28"/>
        <end position="125"/>
    </location>
</feature>
<dbReference type="Pfam" id="PF06877">
    <property type="entry name" value="RraB"/>
    <property type="match status" value="1"/>
</dbReference>
<accession>A0A091BBK4</accession>
<comment type="caution">
    <text evidence="3">The sequence shown here is derived from an EMBL/GenBank/DDBJ whole genome shotgun (WGS) entry which is preliminary data.</text>
</comment>
<evidence type="ECO:0000313" key="3">
    <source>
        <dbReference type="EMBL" id="KFN48219.1"/>
    </source>
</evidence>
<reference evidence="3 4" key="1">
    <citation type="submission" date="2013-09" db="EMBL/GenBank/DDBJ databases">
        <title>Genome sequencing of Arenimonas malthae.</title>
        <authorList>
            <person name="Chen F."/>
            <person name="Wang G."/>
        </authorList>
    </citation>
    <scope>NUCLEOTIDE SEQUENCE [LARGE SCALE GENOMIC DNA]</scope>
    <source>
        <strain evidence="3 4">CC-JY-1</strain>
    </source>
</reference>
<name>A0A091BBK4_9GAMM</name>
<keyword evidence="4" id="KW-1185">Reference proteome</keyword>
<organism evidence="3 4">
    <name type="scientific">Arenimonas malthae CC-JY-1</name>
    <dbReference type="NCBI Taxonomy" id="1384054"/>
    <lineage>
        <taxon>Bacteria</taxon>
        <taxon>Pseudomonadati</taxon>
        <taxon>Pseudomonadota</taxon>
        <taxon>Gammaproteobacteria</taxon>
        <taxon>Lysobacterales</taxon>
        <taxon>Lysobacteraceae</taxon>
        <taxon>Arenimonas</taxon>
    </lineage>
</organism>
<proteinExistence type="predicted"/>
<keyword evidence="1" id="KW-0732">Signal</keyword>
<dbReference type="InterPro" id="IPR009671">
    <property type="entry name" value="RraB_dom"/>
</dbReference>
<sequence>MNISSGLLALGFLFATTPGHAASVAERQDASVIEHLKDAGSDLSKPHNIDFFFYFPDQASANAAAIDLRTLGYRIVGIAPTSDESAWHLKALRSMVPELAAMNQSTRELNALAARHGGEYDGWGTSVVD</sequence>
<dbReference type="OrthoDB" id="6058276at2"/>
<dbReference type="STRING" id="1384054.N790_06850"/>
<evidence type="ECO:0000259" key="2">
    <source>
        <dbReference type="Pfam" id="PF06877"/>
    </source>
</evidence>
<dbReference type="Gene3D" id="3.30.70.970">
    <property type="entry name" value="RraB-like"/>
    <property type="match status" value="1"/>
</dbReference>
<dbReference type="AlphaFoldDB" id="A0A091BBK4"/>
<dbReference type="InterPro" id="IPR036701">
    <property type="entry name" value="RraB-like_sf"/>
</dbReference>
<protein>
    <recommendedName>
        <fullName evidence="2">Regulator of ribonuclease activity B domain-containing protein</fullName>
    </recommendedName>
</protein>
<dbReference type="EMBL" id="AVCH01000153">
    <property type="protein sequence ID" value="KFN48219.1"/>
    <property type="molecule type" value="Genomic_DNA"/>
</dbReference>
<dbReference type="eggNOG" id="ENOG5033DGA">
    <property type="taxonomic scope" value="Bacteria"/>
</dbReference>